<evidence type="ECO:0000256" key="1">
    <source>
        <dbReference type="ARBA" id="ARBA00007090"/>
    </source>
</evidence>
<dbReference type="InterPro" id="IPR012338">
    <property type="entry name" value="Beta-lactam/transpept-like"/>
</dbReference>
<dbReference type="FunFam" id="1.10.3810.10:FF:000001">
    <property type="entry name" value="Penicillin-binding protein 1A"/>
    <property type="match status" value="1"/>
</dbReference>
<comment type="caution">
    <text evidence="18">The sequence shown here is derived from an EMBL/GenBank/DDBJ whole genome shotgun (WGS) entry which is preliminary data.</text>
</comment>
<keyword evidence="5" id="KW-0328">Glycosyltransferase</keyword>
<dbReference type="PANTHER" id="PTHR32282">
    <property type="entry name" value="BINDING PROTEIN TRANSPEPTIDASE, PUTATIVE-RELATED"/>
    <property type="match status" value="1"/>
</dbReference>
<evidence type="ECO:0000256" key="9">
    <source>
        <dbReference type="ARBA" id="ARBA00022984"/>
    </source>
</evidence>
<proteinExistence type="inferred from homology"/>
<evidence type="ECO:0000256" key="10">
    <source>
        <dbReference type="ARBA" id="ARBA00023268"/>
    </source>
</evidence>
<keyword evidence="7" id="KW-0378">Hydrolase</keyword>
<evidence type="ECO:0000256" key="3">
    <source>
        <dbReference type="ARBA" id="ARBA00022645"/>
    </source>
</evidence>
<feature type="compositionally biased region" description="Gly residues" evidence="14">
    <location>
        <begin position="20"/>
        <end position="30"/>
    </location>
</feature>
<comment type="similarity">
    <text evidence="2">In the N-terminal section; belongs to the glycosyltransferase 51 family.</text>
</comment>
<evidence type="ECO:0000256" key="4">
    <source>
        <dbReference type="ARBA" id="ARBA00022670"/>
    </source>
</evidence>
<evidence type="ECO:0000256" key="12">
    <source>
        <dbReference type="ARBA" id="ARBA00034000"/>
    </source>
</evidence>
<dbReference type="SUPFAM" id="SSF56601">
    <property type="entry name" value="beta-lactamase/transpeptidase-like"/>
    <property type="match status" value="1"/>
</dbReference>
<dbReference type="Gene3D" id="3.40.710.10">
    <property type="entry name" value="DD-peptidase/beta-lactamase superfamily"/>
    <property type="match status" value="1"/>
</dbReference>
<dbReference type="InterPro" id="IPR001264">
    <property type="entry name" value="Glyco_trans_51"/>
</dbReference>
<evidence type="ECO:0000256" key="7">
    <source>
        <dbReference type="ARBA" id="ARBA00022801"/>
    </source>
</evidence>
<evidence type="ECO:0000256" key="6">
    <source>
        <dbReference type="ARBA" id="ARBA00022679"/>
    </source>
</evidence>
<reference evidence="18 19" key="1">
    <citation type="submission" date="2018-08" db="EMBL/GenBank/DDBJ databases">
        <title>Whole genome sequence analysis of Dermacoccus abyssi bacteria isolated from Deep Mariana trench Micromonospora spp reveals genes involved in the environmental adaptation and production of secondary metabolites.</title>
        <authorList>
            <person name="Abdel-Mageed W.M."/>
            <person name="Lehri B."/>
            <person name="Nouioui I."/>
            <person name="Goodfellow I."/>
            <person name="Jaspars M."/>
            <person name="Karlyshev A."/>
        </authorList>
    </citation>
    <scope>NUCLEOTIDE SEQUENCE [LARGE SCALE GENOMIC DNA]</scope>
    <source>
        <strain evidence="18 19">MT1.1</strain>
    </source>
</reference>
<comment type="catalytic activity">
    <reaction evidence="12">
        <text>Preferential cleavage: (Ac)2-L-Lys-D-Ala-|-D-Ala. Also transpeptidation of peptidyl-alanyl moieties that are N-acyl substituents of D-alanine.</text>
        <dbReference type="EC" id="3.4.16.4"/>
    </reaction>
</comment>
<accession>A0A417Z3J1</accession>
<organism evidence="18 19">
    <name type="scientific">Dermacoccus abyssi</name>
    <dbReference type="NCBI Taxonomy" id="322596"/>
    <lineage>
        <taxon>Bacteria</taxon>
        <taxon>Bacillati</taxon>
        <taxon>Actinomycetota</taxon>
        <taxon>Actinomycetes</taxon>
        <taxon>Micrococcales</taxon>
        <taxon>Dermacoccaceae</taxon>
        <taxon>Dermacoccus</taxon>
    </lineage>
</organism>
<keyword evidence="15" id="KW-0812">Transmembrane</keyword>
<evidence type="ECO:0000256" key="14">
    <source>
        <dbReference type="SAM" id="MobiDB-lite"/>
    </source>
</evidence>
<sequence length="789" mass="85168">MLRGSRRTKRGKYVVNESGQGRGNAGGRPAAGGRKPQAPSKGSSKSAAAGWIASRRAKASKRSMPVRILRGALIGFASLFLLAVLAFVVLYMAIDIPKANAQATQSVSVVYYADGKTEMGRFTTTNRDPVAIEKVPEHVQRAFIAAEDRSFYSNRGISPKGIARAFINNFKGEGSGSQGGSTLTQQYVKNYFLTQDKTITRKVKEVVISLKVDQEMSKNQILEAYLNNVYFGRGAYGVQAAAKSYFHKDVSKLTPVEGAFLASVVNNPENMDPTVGPNSEKRANARMAYTLNGMVSMGWLSEAERSKATMPTFYKREPVKYADGPEGYVVASVRQELSRKLKLSTTDIDRGGLRITTTIDKRTQDAAVRAVEAHTPVVLQGKLHTGLVAEKANNGAVVAMYGGADYDPVKAPYSDADRSMLQSASTMKLYAAIAALRDGKTIDTRYNGNNYMRLGPNSFVQNDHNKSYGFQPITNMLAYSINTAFVRLNQDIGPEKTLKAAQDSGMPKTLGGMNDTKEILNVLGTGDSRVVDQATGYNTLNSGGKRYDRYLISKVRTYDESYSYDVKVEGEQAYDKGIADDVTWALGKTGVYGTAAGTQYQLNRPLAAKTGTATGNKYIWFNGFTPGQLTTSVGMYYSEDGRTAKPMQNLPGIPPADVYGAGLPRKVWVDFMKAALEGQEVTKLPERSYYNQDKPQTQDPLPSSTYVPPSTAPTPYPERSTSSKSSPSPETSDSPESSSSSSSKLPSSSSSSPSSSSSTSRPRPSTPRPTSSSPPSPTPTPSGSLTSAP</sequence>
<keyword evidence="15" id="KW-0472">Membrane</keyword>
<dbReference type="GO" id="GO:0030288">
    <property type="term" value="C:outer membrane-bounded periplasmic space"/>
    <property type="evidence" value="ECO:0007669"/>
    <property type="project" value="TreeGrafter"/>
</dbReference>
<feature type="region of interest" description="Disordered" evidence="14">
    <location>
        <begin position="685"/>
        <end position="789"/>
    </location>
</feature>
<evidence type="ECO:0000256" key="8">
    <source>
        <dbReference type="ARBA" id="ARBA00022960"/>
    </source>
</evidence>
<keyword evidence="4" id="KW-0645">Protease</keyword>
<gene>
    <name evidence="18" type="ORF">D1832_10870</name>
</gene>
<feature type="transmembrane region" description="Helical" evidence="15">
    <location>
        <begin position="68"/>
        <end position="94"/>
    </location>
</feature>
<dbReference type="GO" id="GO:0008360">
    <property type="term" value="P:regulation of cell shape"/>
    <property type="evidence" value="ECO:0007669"/>
    <property type="project" value="UniProtKB-KW"/>
</dbReference>
<dbReference type="InterPro" id="IPR036950">
    <property type="entry name" value="PBP_transglycosylase"/>
</dbReference>
<keyword evidence="15" id="KW-1133">Transmembrane helix</keyword>
<evidence type="ECO:0000313" key="18">
    <source>
        <dbReference type="EMBL" id="RHW44992.1"/>
    </source>
</evidence>
<keyword evidence="6" id="KW-0808">Transferase</keyword>
<dbReference type="RefSeq" id="WP_118913977.1">
    <property type="nucleotide sequence ID" value="NZ_CBCRVH010000022.1"/>
</dbReference>
<feature type="compositionally biased region" description="Low complexity" evidence="14">
    <location>
        <begin position="31"/>
        <end position="49"/>
    </location>
</feature>
<evidence type="ECO:0000256" key="2">
    <source>
        <dbReference type="ARBA" id="ARBA00007739"/>
    </source>
</evidence>
<feature type="compositionally biased region" description="Low complexity" evidence="14">
    <location>
        <begin position="717"/>
        <end position="763"/>
    </location>
</feature>
<dbReference type="Proteomes" id="UP000285376">
    <property type="component" value="Unassembled WGS sequence"/>
</dbReference>
<dbReference type="Pfam" id="PF00912">
    <property type="entry name" value="Transgly"/>
    <property type="match status" value="1"/>
</dbReference>
<evidence type="ECO:0000256" key="15">
    <source>
        <dbReference type="SAM" id="Phobius"/>
    </source>
</evidence>
<feature type="domain" description="Penicillin-binding protein transpeptidase" evidence="16">
    <location>
        <begin position="387"/>
        <end position="626"/>
    </location>
</feature>
<dbReference type="GO" id="GO:0009252">
    <property type="term" value="P:peptidoglycan biosynthetic process"/>
    <property type="evidence" value="ECO:0007669"/>
    <property type="project" value="UniProtKB-KW"/>
</dbReference>
<dbReference type="InterPro" id="IPR023346">
    <property type="entry name" value="Lysozyme-like_dom_sf"/>
</dbReference>
<comment type="catalytic activity">
    <reaction evidence="13">
        <text>[GlcNAc-(1-&gt;4)-Mur2Ac(oyl-L-Ala-gamma-D-Glu-L-Lys-D-Ala-D-Ala)](n)-di-trans,octa-cis-undecaprenyl diphosphate + beta-D-GlcNAc-(1-&gt;4)-Mur2Ac(oyl-L-Ala-gamma-D-Glu-L-Lys-D-Ala-D-Ala)-di-trans,octa-cis-undecaprenyl diphosphate = [GlcNAc-(1-&gt;4)-Mur2Ac(oyl-L-Ala-gamma-D-Glu-L-Lys-D-Ala-D-Ala)](n+1)-di-trans,octa-cis-undecaprenyl diphosphate + di-trans,octa-cis-undecaprenyl diphosphate + H(+)</text>
        <dbReference type="Rhea" id="RHEA:23708"/>
        <dbReference type="Rhea" id="RHEA-COMP:9602"/>
        <dbReference type="Rhea" id="RHEA-COMP:9603"/>
        <dbReference type="ChEBI" id="CHEBI:15378"/>
        <dbReference type="ChEBI" id="CHEBI:58405"/>
        <dbReference type="ChEBI" id="CHEBI:60033"/>
        <dbReference type="ChEBI" id="CHEBI:78435"/>
        <dbReference type="EC" id="2.4.99.28"/>
    </reaction>
</comment>
<dbReference type="AlphaFoldDB" id="A0A417Z3J1"/>
<dbReference type="InterPro" id="IPR001460">
    <property type="entry name" value="PCN-bd_Tpept"/>
</dbReference>
<dbReference type="GO" id="GO:0071555">
    <property type="term" value="P:cell wall organization"/>
    <property type="evidence" value="ECO:0007669"/>
    <property type="project" value="UniProtKB-KW"/>
</dbReference>
<evidence type="ECO:0000256" key="11">
    <source>
        <dbReference type="ARBA" id="ARBA00023316"/>
    </source>
</evidence>
<evidence type="ECO:0000256" key="5">
    <source>
        <dbReference type="ARBA" id="ARBA00022676"/>
    </source>
</evidence>
<dbReference type="EMBL" id="QWLM01000012">
    <property type="protein sequence ID" value="RHW44992.1"/>
    <property type="molecule type" value="Genomic_DNA"/>
</dbReference>
<keyword evidence="11" id="KW-0961">Cell wall biogenesis/degradation</keyword>
<keyword evidence="3" id="KW-0121">Carboxypeptidase</keyword>
<feature type="region of interest" description="Disordered" evidence="14">
    <location>
        <begin position="1"/>
        <end position="49"/>
    </location>
</feature>
<dbReference type="Gene3D" id="1.10.3810.10">
    <property type="entry name" value="Biosynthetic peptidoglycan transglycosylase-like"/>
    <property type="match status" value="1"/>
</dbReference>
<dbReference type="GO" id="GO:0008955">
    <property type="term" value="F:peptidoglycan glycosyltransferase activity"/>
    <property type="evidence" value="ECO:0007669"/>
    <property type="project" value="UniProtKB-EC"/>
</dbReference>
<feature type="domain" description="Glycosyl transferase family 51" evidence="17">
    <location>
        <begin position="119"/>
        <end position="294"/>
    </location>
</feature>
<evidence type="ECO:0000259" key="17">
    <source>
        <dbReference type="Pfam" id="PF00912"/>
    </source>
</evidence>
<keyword evidence="8" id="KW-0133">Cell shape</keyword>
<keyword evidence="10" id="KW-0511">Multifunctional enzyme</keyword>
<keyword evidence="9" id="KW-0573">Peptidoglycan synthesis</keyword>
<dbReference type="Pfam" id="PF00905">
    <property type="entry name" value="Transpeptidase"/>
    <property type="match status" value="1"/>
</dbReference>
<evidence type="ECO:0000256" key="13">
    <source>
        <dbReference type="ARBA" id="ARBA00049902"/>
    </source>
</evidence>
<dbReference type="GO" id="GO:0006508">
    <property type="term" value="P:proteolysis"/>
    <property type="evidence" value="ECO:0007669"/>
    <property type="project" value="UniProtKB-KW"/>
</dbReference>
<dbReference type="PANTHER" id="PTHR32282:SF34">
    <property type="entry name" value="PENICILLIN-BINDING PROTEIN 1A"/>
    <property type="match status" value="1"/>
</dbReference>
<evidence type="ECO:0000313" key="19">
    <source>
        <dbReference type="Proteomes" id="UP000285376"/>
    </source>
</evidence>
<comment type="similarity">
    <text evidence="1">In the C-terminal section; belongs to the transpeptidase family.</text>
</comment>
<feature type="compositionally biased region" description="Pro residues" evidence="14">
    <location>
        <begin position="764"/>
        <end position="780"/>
    </location>
</feature>
<feature type="compositionally biased region" description="Polar residues" evidence="14">
    <location>
        <begin position="689"/>
        <end position="708"/>
    </location>
</feature>
<dbReference type="GO" id="GO:0008658">
    <property type="term" value="F:penicillin binding"/>
    <property type="evidence" value="ECO:0007669"/>
    <property type="project" value="InterPro"/>
</dbReference>
<name>A0A417Z3J1_9MICO</name>
<evidence type="ECO:0000259" key="16">
    <source>
        <dbReference type="Pfam" id="PF00905"/>
    </source>
</evidence>
<dbReference type="SUPFAM" id="SSF53955">
    <property type="entry name" value="Lysozyme-like"/>
    <property type="match status" value="1"/>
</dbReference>
<feature type="compositionally biased region" description="Basic residues" evidence="14">
    <location>
        <begin position="1"/>
        <end position="12"/>
    </location>
</feature>
<protein>
    <submittedName>
        <fullName evidence="18">Penicillin-binding protein</fullName>
    </submittedName>
</protein>
<dbReference type="InterPro" id="IPR050396">
    <property type="entry name" value="Glycosyltr_51/Transpeptidase"/>
</dbReference>
<dbReference type="GO" id="GO:0009002">
    <property type="term" value="F:serine-type D-Ala-D-Ala carboxypeptidase activity"/>
    <property type="evidence" value="ECO:0007669"/>
    <property type="project" value="UniProtKB-EC"/>
</dbReference>